<reference evidence="1 2" key="1">
    <citation type="submission" date="2019-07" db="EMBL/GenBank/DDBJ databases">
        <title>Genome sequencing for Formosa sp. PS13.</title>
        <authorList>
            <person name="Park S.-J."/>
        </authorList>
    </citation>
    <scope>NUCLEOTIDE SEQUENCE [LARGE SCALE GENOMIC DNA]</scope>
    <source>
        <strain evidence="1 2">PS13</strain>
    </source>
</reference>
<evidence type="ECO:0000313" key="2">
    <source>
        <dbReference type="Proteomes" id="UP000319209"/>
    </source>
</evidence>
<accession>A0A516GM88</accession>
<keyword evidence="2" id="KW-1185">Reference proteome</keyword>
<dbReference type="RefSeq" id="WP_143379552.1">
    <property type="nucleotide sequence ID" value="NZ_CP041637.1"/>
</dbReference>
<protein>
    <submittedName>
        <fullName evidence="1">Uncharacterized protein</fullName>
    </submittedName>
</protein>
<dbReference type="AlphaFoldDB" id="A0A516GM88"/>
<gene>
    <name evidence="1" type="ORF">FNB79_01130</name>
</gene>
<dbReference type="EMBL" id="CP041637">
    <property type="protein sequence ID" value="QDO92642.1"/>
    <property type="molecule type" value="Genomic_DNA"/>
</dbReference>
<sequence length="214" mass="24936">MKLFLIAIVFTVLVSCSTDKELQLAEIQHSEIKEILDVSPAYIFYNTKAEDSVELNKQNLISTTNWLVNVDKRLTLKQIIPVLIHLQEKKRNASHKKEGVKNYFTAFNPEVKSLRFIEFTNVNYLVDQSVEAYVKTSDVHPQVLTFNLKGVHYQNKYYTVEDLVEILKSKSDQRHVFVLNFEKELSFQTYMHIKDLLLTITNASVLINTNEFIF</sequence>
<organism evidence="1 2">
    <name type="scientific">Formosa sediminum</name>
    <dbReference type="NCBI Taxonomy" id="2594004"/>
    <lineage>
        <taxon>Bacteria</taxon>
        <taxon>Pseudomonadati</taxon>
        <taxon>Bacteroidota</taxon>
        <taxon>Flavobacteriia</taxon>
        <taxon>Flavobacteriales</taxon>
        <taxon>Flavobacteriaceae</taxon>
        <taxon>Formosa</taxon>
    </lineage>
</organism>
<dbReference type="Proteomes" id="UP000319209">
    <property type="component" value="Chromosome"/>
</dbReference>
<dbReference type="OrthoDB" id="1148707at2"/>
<proteinExistence type="predicted"/>
<dbReference type="KEGG" id="fop:FNB79_01130"/>
<name>A0A516GM88_9FLAO</name>
<dbReference type="PROSITE" id="PS51257">
    <property type="entry name" value="PROKAR_LIPOPROTEIN"/>
    <property type="match status" value="1"/>
</dbReference>
<evidence type="ECO:0000313" key="1">
    <source>
        <dbReference type="EMBL" id="QDO92642.1"/>
    </source>
</evidence>